<reference evidence="1 2" key="1">
    <citation type="submission" date="2019-08" db="EMBL/GenBank/DDBJ databases">
        <title>Bacillus genomes from the desert of Cuatro Cienegas, Coahuila.</title>
        <authorList>
            <person name="Olmedo-Alvarez G."/>
        </authorList>
    </citation>
    <scope>NUCLEOTIDE SEQUENCE [LARGE SCALE GENOMIC DNA]</scope>
    <source>
        <strain evidence="1 2">CH37_1T</strain>
    </source>
</reference>
<evidence type="ECO:0000313" key="1">
    <source>
        <dbReference type="EMBL" id="TYS54462.1"/>
    </source>
</evidence>
<feature type="non-terminal residue" evidence="1">
    <location>
        <position position="81"/>
    </location>
</feature>
<comment type="caution">
    <text evidence="1">The sequence shown here is derived from an EMBL/GenBank/DDBJ whole genome shotgun (WGS) entry which is preliminary data.</text>
</comment>
<sequence>MANVALKRVDAAWDREARNNINDSFSIIEKGFNKTSLELQDHINSAAAHRSSQIKHGMYTVGNRLDNLHSRFVNLVVNHDG</sequence>
<protein>
    <submittedName>
        <fullName evidence="1">Uncharacterized protein</fullName>
    </submittedName>
</protein>
<proteinExistence type="predicted"/>
<accession>A0A5D4RXX2</accession>
<dbReference type="AlphaFoldDB" id="A0A5D4RXX2"/>
<evidence type="ECO:0000313" key="2">
    <source>
        <dbReference type="Proteomes" id="UP000323732"/>
    </source>
</evidence>
<gene>
    <name evidence="1" type="ORF">FZD47_26255</name>
</gene>
<name>A0A5D4RXX2_9BACI</name>
<dbReference type="Proteomes" id="UP000323732">
    <property type="component" value="Unassembled WGS sequence"/>
</dbReference>
<organism evidence="1 2">
    <name type="scientific">Bacillus infantis</name>
    <dbReference type="NCBI Taxonomy" id="324767"/>
    <lineage>
        <taxon>Bacteria</taxon>
        <taxon>Bacillati</taxon>
        <taxon>Bacillota</taxon>
        <taxon>Bacilli</taxon>
        <taxon>Bacillales</taxon>
        <taxon>Bacillaceae</taxon>
        <taxon>Bacillus</taxon>
    </lineage>
</organism>
<dbReference type="EMBL" id="VTES01000027">
    <property type="protein sequence ID" value="TYS54462.1"/>
    <property type="molecule type" value="Genomic_DNA"/>
</dbReference>